<keyword evidence="1" id="KW-0433">Leucine-rich repeat</keyword>
<evidence type="ECO:0000259" key="7">
    <source>
        <dbReference type="Pfam" id="PF23598"/>
    </source>
</evidence>
<evidence type="ECO:0000256" key="6">
    <source>
        <dbReference type="ARBA" id="ARBA00032455"/>
    </source>
</evidence>
<evidence type="ECO:0000256" key="2">
    <source>
        <dbReference type="ARBA" id="ARBA00022737"/>
    </source>
</evidence>
<dbReference type="InterPro" id="IPR055414">
    <property type="entry name" value="LRR_R13L4/SHOC2-like"/>
</dbReference>
<sequence>MTSKGSYTFKKKPTEGPVTLDLQGRKLSSIPDKVLKQKNIQCLILRDNKIKKISKKISKFEYLQTLDVSNNPDLRFIPKQIGDLPKLYNLHLENCGLESLPDDLYNLQTLGSLNLKGNKLSALSSEISKLQSLRQLFIDNNQFMDLPEEICTLANLEVLGCGQNLLTRLPDKLTILNLKSLTISCCRFEEFPRQVLSLGSLERLYIGGWAGSNTYSPIPEGIAHLQNLRLLAVDHSELASLPQGIVYLQMLQELDLSMNLFTAVPPEVLSLPNLVSLFMVGNQITRLPVELGRLPGLEDVVVFDNPLEYPPEDICKEGSDAIIKFLRSEDAETVPLAGEMGASAAQDHYPTPTTEL</sequence>
<proteinExistence type="predicted"/>
<gene>
    <name evidence="9" type="primary">LOC118406897</name>
</gene>
<organism evidence="8 9">
    <name type="scientific">Branchiostoma floridae</name>
    <name type="common">Florida lancelet</name>
    <name type="synonym">Amphioxus</name>
    <dbReference type="NCBI Taxonomy" id="7739"/>
    <lineage>
        <taxon>Eukaryota</taxon>
        <taxon>Metazoa</taxon>
        <taxon>Chordata</taxon>
        <taxon>Cephalochordata</taxon>
        <taxon>Leptocardii</taxon>
        <taxon>Amphioxiformes</taxon>
        <taxon>Branchiostomatidae</taxon>
        <taxon>Branchiostoma</taxon>
    </lineage>
</organism>
<dbReference type="Pfam" id="PF13855">
    <property type="entry name" value="LRR_8"/>
    <property type="match status" value="1"/>
</dbReference>
<dbReference type="SUPFAM" id="SSF52058">
    <property type="entry name" value="L domain-like"/>
    <property type="match status" value="1"/>
</dbReference>
<protein>
    <recommendedName>
        <fullName evidence="3">Leucine-rich repeat protein SHOC-2</fullName>
    </recommendedName>
    <alternativeName>
        <fullName evidence="6">Protein soc-2 homolog</fullName>
    </alternativeName>
    <alternativeName>
        <fullName evidence="4 5">protein Sur-8 homolog</fullName>
    </alternativeName>
</protein>
<evidence type="ECO:0000256" key="1">
    <source>
        <dbReference type="ARBA" id="ARBA00022614"/>
    </source>
</evidence>
<dbReference type="InterPro" id="IPR032675">
    <property type="entry name" value="LRR_dom_sf"/>
</dbReference>
<keyword evidence="8" id="KW-1185">Reference proteome</keyword>
<dbReference type="GeneID" id="118406897"/>
<name>A0A9J7KAI2_BRAFL</name>
<dbReference type="InterPro" id="IPR001611">
    <property type="entry name" value="Leu-rich_rpt"/>
</dbReference>
<dbReference type="InterPro" id="IPR003591">
    <property type="entry name" value="Leu-rich_rpt_typical-subtyp"/>
</dbReference>
<evidence type="ECO:0000313" key="9">
    <source>
        <dbReference type="RefSeq" id="XP_035663186.1"/>
    </source>
</evidence>
<dbReference type="Pfam" id="PF23598">
    <property type="entry name" value="LRR_14"/>
    <property type="match status" value="1"/>
</dbReference>
<dbReference type="RefSeq" id="XP_035663186.1">
    <property type="nucleotide sequence ID" value="XM_035807293.1"/>
</dbReference>
<evidence type="ECO:0000256" key="3">
    <source>
        <dbReference type="ARBA" id="ARBA00023907"/>
    </source>
</evidence>
<dbReference type="KEGG" id="bfo:118406897"/>
<evidence type="ECO:0000256" key="4">
    <source>
        <dbReference type="ARBA" id="ARBA00029588"/>
    </source>
</evidence>
<dbReference type="GO" id="GO:0005737">
    <property type="term" value="C:cytoplasm"/>
    <property type="evidence" value="ECO:0000318"/>
    <property type="project" value="GO_Central"/>
</dbReference>
<dbReference type="Gene3D" id="3.80.10.10">
    <property type="entry name" value="Ribonuclease Inhibitor"/>
    <property type="match status" value="1"/>
</dbReference>
<dbReference type="SMART" id="SM00369">
    <property type="entry name" value="LRR_TYP"/>
    <property type="match status" value="5"/>
</dbReference>
<dbReference type="Proteomes" id="UP000001554">
    <property type="component" value="Chromosome 19"/>
</dbReference>
<dbReference type="InterPro" id="IPR050216">
    <property type="entry name" value="LRR_domain-containing"/>
</dbReference>
<evidence type="ECO:0000313" key="8">
    <source>
        <dbReference type="Proteomes" id="UP000001554"/>
    </source>
</evidence>
<reference evidence="9" key="2">
    <citation type="submission" date="2025-08" db="UniProtKB">
        <authorList>
            <consortium name="RefSeq"/>
        </authorList>
    </citation>
    <scope>IDENTIFICATION</scope>
    <source>
        <strain evidence="9">S238N-H82</strain>
        <tissue evidence="9">Testes</tissue>
    </source>
</reference>
<feature type="domain" description="Disease resistance R13L4/SHOC-2-like LRR" evidence="7">
    <location>
        <begin position="39"/>
        <end position="139"/>
    </location>
</feature>
<accession>A0A9J7KAI2</accession>
<keyword evidence="2" id="KW-0677">Repeat</keyword>
<reference evidence="8" key="1">
    <citation type="journal article" date="2020" name="Nat. Ecol. Evol.">
        <title>Deeply conserved synteny resolves early events in vertebrate evolution.</title>
        <authorList>
            <person name="Simakov O."/>
            <person name="Marletaz F."/>
            <person name="Yue J.X."/>
            <person name="O'Connell B."/>
            <person name="Jenkins J."/>
            <person name="Brandt A."/>
            <person name="Calef R."/>
            <person name="Tung C.H."/>
            <person name="Huang T.K."/>
            <person name="Schmutz J."/>
            <person name="Satoh N."/>
            <person name="Yu J.K."/>
            <person name="Putnam N.H."/>
            <person name="Green R.E."/>
            <person name="Rokhsar D.S."/>
        </authorList>
    </citation>
    <scope>NUCLEOTIDE SEQUENCE [LARGE SCALE GENOMIC DNA]</scope>
    <source>
        <strain evidence="8">S238N-H82</strain>
    </source>
</reference>
<dbReference type="PANTHER" id="PTHR48051:SF54">
    <property type="entry name" value="LEUCINE-RICH REPEAT-CONTAINING PROTEIN"/>
    <property type="match status" value="1"/>
</dbReference>
<dbReference type="AlphaFoldDB" id="A0A9J7KAI2"/>
<evidence type="ECO:0000256" key="5">
    <source>
        <dbReference type="ARBA" id="ARBA00029998"/>
    </source>
</evidence>
<dbReference type="OrthoDB" id="676979at2759"/>
<dbReference type="PANTHER" id="PTHR48051">
    <property type="match status" value="1"/>
</dbReference>